<evidence type="ECO:0000313" key="4">
    <source>
        <dbReference type="Proteomes" id="UP001589798"/>
    </source>
</evidence>
<dbReference type="RefSeq" id="WP_379488308.1">
    <property type="nucleotide sequence ID" value="NZ_JBHLWK010000018.1"/>
</dbReference>
<evidence type="ECO:0000256" key="2">
    <source>
        <dbReference type="SAM" id="SignalP"/>
    </source>
</evidence>
<feature type="compositionally biased region" description="Low complexity" evidence="1">
    <location>
        <begin position="75"/>
        <end position="92"/>
    </location>
</feature>
<gene>
    <name evidence="3" type="ORF">ACFFJC_15020</name>
</gene>
<sequence length="236" mass="23532">MMTAARPLAPPLARPLAVALAASLALAGCGSGGKQPAGESDPALDGGLGDPVLVDPQGGSDQRAIAVPPQDRTPEAVAAARRQAAESAGGTLQPPPAAAQGGAGALAEAAAKTAQVAPATRAAGTDCAAKVRYSGEWVARIPAELPVYPRAAVQEAAGIDGDGCALRVVSFATPVSVDDVIGFYYGKATAAGYTAEHKLDGSDHVLGGRRQARAYVVYARKLEGGLTEVDLVASGK</sequence>
<evidence type="ECO:0000256" key="1">
    <source>
        <dbReference type="SAM" id="MobiDB-lite"/>
    </source>
</evidence>
<comment type="caution">
    <text evidence="3">The sequence shown here is derived from an EMBL/GenBank/DDBJ whole genome shotgun (WGS) entry which is preliminary data.</text>
</comment>
<dbReference type="Proteomes" id="UP001589798">
    <property type="component" value="Unassembled WGS sequence"/>
</dbReference>
<proteinExistence type="predicted"/>
<reference evidence="3 4" key="1">
    <citation type="submission" date="2024-09" db="EMBL/GenBank/DDBJ databases">
        <authorList>
            <person name="Sun Q."/>
            <person name="Mori K."/>
        </authorList>
    </citation>
    <scope>NUCLEOTIDE SEQUENCE [LARGE SCALE GENOMIC DNA]</scope>
    <source>
        <strain evidence="3 4">CCM 7706</strain>
    </source>
</reference>
<evidence type="ECO:0008006" key="5">
    <source>
        <dbReference type="Google" id="ProtNLM"/>
    </source>
</evidence>
<organism evidence="3 4">
    <name type="scientific">Novosphingobium soli</name>
    <dbReference type="NCBI Taxonomy" id="574956"/>
    <lineage>
        <taxon>Bacteria</taxon>
        <taxon>Pseudomonadati</taxon>
        <taxon>Pseudomonadota</taxon>
        <taxon>Alphaproteobacteria</taxon>
        <taxon>Sphingomonadales</taxon>
        <taxon>Sphingomonadaceae</taxon>
        <taxon>Novosphingobium</taxon>
    </lineage>
</organism>
<dbReference type="PROSITE" id="PS51257">
    <property type="entry name" value="PROKAR_LIPOPROTEIN"/>
    <property type="match status" value="1"/>
</dbReference>
<feature type="signal peptide" evidence="2">
    <location>
        <begin position="1"/>
        <end position="27"/>
    </location>
</feature>
<accession>A0ABV6CYU9</accession>
<feature type="region of interest" description="Disordered" evidence="1">
    <location>
        <begin position="30"/>
        <end position="104"/>
    </location>
</feature>
<keyword evidence="4" id="KW-1185">Reference proteome</keyword>
<dbReference type="EMBL" id="JBHLWK010000018">
    <property type="protein sequence ID" value="MFC0205576.1"/>
    <property type="molecule type" value="Genomic_DNA"/>
</dbReference>
<keyword evidence="2" id="KW-0732">Signal</keyword>
<name>A0ABV6CYU9_9SPHN</name>
<evidence type="ECO:0000313" key="3">
    <source>
        <dbReference type="EMBL" id="MFC0205576.1"/>
    </source>
</evidence>
<protein>
    <recommendedName>
        <fullName evidence="5">Lipoprotein</fullName>
    </recommendedName>
</protein>
<feature type="chain" id="PRO_5046319441" description="Lipoprotein" evidence="2">
    <location>
        <begin position="28"/>
        <end position="236"/>
    </location>
</feature>